<keyword evidence="10" id="KW-1185">Reference proteome</keyword>
<organism evidence="9 10">
    <name type="scientific">Trichoderma gamsii</name>
    <dbReference type="NCBI Taxonomy" id="398673"/>
    <lineage>
        <taxon>Eukaryota</taxon>
        <taxon>Fungi</taxon>
        <taxon>Dikarya</taxon>
        <taxon>Ascomycota</taxon>
        <taxon>Pezizomycotina</taxon>
        <taxon>Sordariomycetes</taxon>
        <taxon>Hypocreomycetidae</taxon>
        <taxon>Hypocreales</taxon>
        <taxon>Hypocreaceae</taxon>
        <taxon>Trichoderma</taxon>
    </lineage>
</organism>
<dbReference type="InterPro" id="IPR029058">
    <property type="entry name" value="AB_hydrolase_fold"/>
</dbReference>
<dbReference type="PANTHER" id="PTHR48182">
    <property type="entry name" value="PROTEIN SERAC1"/>
    <property type="match status" value="1"/>
</dbReference>
<evidence type="ECO:0000256" key="2">
    <source>
        <dbReference type="ARBA" id="ARBA00004240"/>
    </source>
</evidence>
<dbReference type="GO" id="GO:0016020">
    <property type="term" value="C:membrane"/>
    <property type="evidence" value="ECO:0007669"/>
    <property type="project" value="UniProtKB-SubCell"/>
</dbReference>
<dbReference type="InterPro" id="IPR007751">
    <property type="entry name" value="DUF676_lipase-like"/>
</dbReference>
<dbReference type="RefSeq" id="XP_024404245.1">
    <property type="nucleotide sequence ID" value="XM_024551012.1"/>
</dbReference>
<evidence type="ECO:0000313" key="9">
    <source>
        <dbReference type="EMBL" id="PON19965.1"/>
    </source>
</evidence>
<keyword evidence="6" id="KW-0496">Mitochondrion</keyword>
<dbReference type="Gene3D" id="3.40.50.1820">
    <property type="entry name" value="alpha/beta hydrolase"/>
    <property type="match status" value="1"/>
</dbReference>
<evidence type="ECO:0000256" key="5">
    <source>
        <dbReference type="ARBA" id="ARBA00022824"/>
    </source>
</evidence>
<proteinExistence type="inferred from homology"/>
<comment type="subcellular location">
    <subcellularLocation>
        <location evidence="2">Endoplasmic reticulum</location>
    </subcellularLocation>
    <subcellularLocation>
        <location evidence="3">Membrane</location>
    </subcellularLocation>
    <subcellularLocation>
        <location evidence="1">Mitochondrion</location>
    </subcellularLocation>
</comment>
<dbReference type="SUPFAM" id="SSF53474">
    <property type="entry name" value="alpha/beta-Hydrolases"/>
    <property type="match status" value="1"/>
</dbReference>
<feature type="domain" description="DUF676" evidence="8">
    <location>
        <begin position="152"/>
        <end position="221"/>
    </location>
</feature>
<name>A0A2P4Z6Q1_9HYPO</name>
<dbReference type="AlphaFoldDB" id="A0A2P4Z6Q1"/>
<keyword evidence="7" id="KW-0472">Membrane</keyword>
<dbReference type="GeneID" id="29991132"/>
<keyword evidence="5" id="KW-0256">Endoplasmic reticulum</keyword>
<reference evidence="9 10" key="1">
    <citation type="journal article" date="2016" name="Genome Announc.">
        <title>Draft Whole-Genome Sequence of Trichoderma gamsii T6085, a Promising Biocontrol Agent of Fusarium Head Blight on Wheat.</title>
        <authorList>
            <person name="Baroncelli R."/>
            <person name="Zapparata A."/>
            <person name="Piaggeschi G."/>
            <person name="Sarrocco S."/>
            <person name="Vannacci G."/>
        </authorList>
    </citation>
    <scope>NUCLEOTIDE SEQUENCE [LARGE SCALE GENOMIC DNA]</scope>
    <source>
        <strain evidence="9 10">T6085</strain>
    </source>
</reference>
<dbReference type="GO" id="GO:0005739">
    <property type="term" value="C:mitochondrion"/>
    <property type="evidence" value="ECO:0007669"/>
    <property type="project" value="UniProtKB-SubCell"/>
</dbReference>
<sequence length="316" mass="34963">MATTKTTYRVQGIPANASPDDIKTIISKALGEDGIKADPTIHSLGSNPYKPPNTSTKVATVTFAHTPENLDRRGELTADVPWDNKIHHISVDSSFQGFTPLNDTEDEIGDMIDVIAISGLSSHPFGSWKARGGKFMWLRDEVAKTANRARVLLYGYNTSLVNSESFQDIGDIAKRLSSDVNAIRGGRPGQDVFMPTPIVFIAHSLGGLVVKEAIYKMSEQYPDDFLSIYGLLLFGVPNGGIKTQYWMPIVDRNPNRGLITSLEPDAYYLRSLQDNFNRVFCFPDARVTSVYETMKSATTKVSRKAKFSFHIADAFK</sequence>
<comment type="caution">
    <text evidence="9">The sequence shown here is derived from an EMBL/GenBank/DDBJ whole genome shotgun (WGS) entry which is preliminary data.</text>
</comment>
<dbReference type="EMBL" id="JPDN02000143">
    <property type="protein sequence ID" value="PON19965.1"/>
    <property type="molecule type" value="Genomic_DNA"/>
</dbReference>
<dbReference type="Pfam" id="PF05057">
    <property type="entry name" value="DUF676"/>
    <property type="match status" value="1"/>
</dbReference>
<evidence type="ECO:0000256" key="7">
    <source>
        <dbReference type="ARBA" id="ARBA00023136"/>
    </source>
</evidence>
<evidence type="ECO:0000256" key="1">
    <source>
        <dbReference type="ARBA" id="ARBA00004173"/>
    </source>
</evidence>
<evidence type="ECO:0000313" key="10">
    <source>
        <dbReference type="Proteomes" id="UP000054821"/>
    </source>
</evidence>
<dbReference type="GO" id="GO:0005783">
    <property type="term" value="C:endoplasmic reticulum"/>
    <property type="evidence" value="ECO:0007669"/>
    <property type="project" value="UniProtKB-SubCell"/>
</dbReference>
<dbReference type="PANTHER" id="PTHR48182:SF2">
    <property type="entry name" value="PROTEIN SERAC1"/>
    <property type="match status" value="1"/>
</dbReference>
<accession>A0A2P4Z6Q1</accession>
<evidence type="ECO:0000256" key="3">
    <source>
        <dbReference type="ARBA" id="ARBA00004370"/>
    </source>
</evidence>
<evidence type="ECO:0000256" key="6">
    <source>
        <dbReference type="ARBA" id="ARBA00023128"/>
    </source>
</evidence>
<comment type="similarity">
    <text evidence="4">Belongs to the putative lipase ROG1 family.</text>
</comment>
<protein>
    <recommendedName>
        <fullName evidence="8">DUF676 domain-containing protein</fullName>
    </recommendedName>
</protein>
<evidence type="ECO:0000256" key="4">
    <source>
        <dbReference type="ARBA" id="ARBA00007920"/>
    </source>
</evidence>
<dbReference type="Proteomes" id="UP000054821">
    <property type="component" value="Unassembled WGS sequence"/>
</dbReference>
<gene>
    <name evidence="9" type="ORF">TGAM01_v211171</name>
</gene>
<dbReference type="InterPro" id="IPR052374">
    <property type="entry name" value="SERAC1"/>
</dbReference>
<evidence type="ECO:0000259" key="8">
    <source>
        <dbReference type="Pfam" id="PF05057"/>
    </source>
</evidence>